<feature type="domain" description="Zn(2)-C6 fungal-type" evidence="9">
    <location>
        <begin position="79"/>
        <end position="107"/>
    </location>
</feature>
<evidence type="ECO:0000256" key="7">
    <source>
        <dbReference type="ARBA" id="ARBA00023242"/>
    </source>
</evidence>
<dbReference type="CDD" id="cd14723">
    <property type="entry name" value="ZIP_Ppr1"/>
    <property type="match status" value="1"/>
</dbReference>
<dbReference type="GO" id="GO:0008270">
    <property type="term" value="F:zinc ion binding"/>
    <property type="evidence" value="ECO:0007669"/>
    <property type="project" value="InterPro"/>
</dbReference>
<feature type="compositionally biased region" description="Polar residues" evidence="8">
    <location>
        <begin position="688"/>
        <end position="702"/>
    </location>
</feature>
<comment type="subcellular location">
    <subcellularLocation>
        <location evidence="1">Nucleus</location>
    </subcellularLocation>
</comment>
<dbReference type="GO" id="GO:0045944">
    <property type="term" value="P:positive regulation of transcription by RNA polymerase II"/>
    <property type="evidence" value="ECO:0007669"/>
    <property type="project" value="TreeGrafter"/>
</dbReference>
<evidence type="ECO:0000313" key="11">
    <source>
        <dbReference type="Proteomes" id="UP001160390"/>
    </source>
</evidence>
<name>A0AA35MFU7_9HYPO</name>
<gene>
    <name evidence="10" type="ORF">CCHLO57077_00010428</name>
</gene>
<dbReference type="Gene3D" id="4.10.240.10">
    <property type="entry name" value="Zn(2)-C6 fungal-type DNA-binding domain"/>
    <property type="match status" value="1"/>
</dbReference>
<dbReference type="Proteomes" id="UP001160390">
    <property type="component" value="Unassembled WGS sequence"/>
</dbReference>
<feature type="region of interest" description="Disordered" evidence="8">
    <location>
        <begin position="142"/>
        <end position="163"/>
    </location>
</feature>
<keyword evidence="4" id="KW-0805">Transcription regulation</keyword>
<keyword evidence="2" id="KW-0479">Metal-binding</keyword>
<evidence type="ECO:0000256" key="3">
    <source>
        <dbReference type="ARBA" id="ARBA00022833"/>
    </source>
</evidence>
<dbReference type="InterPro" id="IPR052202">
    <property type="entry name" value="Yeast_MetPath_Reg"/>
</dbReference>
<proteinExistence type="predicted"/>
<dbReference type="PROSITE" id="PS00463">
    <property type="entry name" value="ZN2_CY6_FUNGAL_1"/>
    <property type="match status" value="1"/>
</dbReference>
<reference evidence="10" key="1">
    <citation type="submission" date="2023-01" db="EMBL/GenBank/DDBJ databases">
        <authorList>
            <person name="Piombo E."/>
        </authorList>
    </citation>
    <scope>NUCLEOTIDE SEQUENCE</scope>
</reference>
<dbReference type="EMBL" id="CABFNP030001281">
    <property type="protein sequence ID" value="CAI6096039.1"/>
    <property type="molecule type" value="Genomic_DNA"/>
</dbReference>
<keyword evidence="11" id="KW-1185">Reference proteome</keyword>
<dbReference type="PANTHER" id="PTHR47782">
    <property type="entry name" value="ZN(II)2CYS6 TRANSCRIPTION FACTOR (EUROFUNG)-RELATED"/>
    <property type="match status" value="1"/>
</dbReference>
<accession>A0AA35MFU7</accession>
<dbReference type="Pfam" id="PF00172">
    <property type="entry name" value="Zn_clus"/>
    <property type="match status" value="1"/>
</dbReference>
<dbReference type="SUPFAM" id="SSF57701">
    <property type="entry name" value="Zn2/Cys6 DNA-binding domain"/>
    <property type="match status" value="1"/>
</dbReference>
<dbReference type="GO" id="GO:0005634">
    <property type="term" value="C:nucleus"/>
    <property type="evidence" value="ECO:0007669"/>
    <property type="project" value="UniProtKB-SubCell"/>
</dbReference>
<dbReference type="GO" id="GO:0000981">
    <property type="term" value="F:DNA-binding transcription factor activity, RNA polymerase II-specific"/>
    <property type="evidence" value="ECO:0007669"/>
    <property type="project" value="InterPro"/>
</dbReference>
<evidence type="ECO:0000256" key="1">
    <source>
        <dbReference type="ARBA" id="ARBA00004123"/>
    </source>
</evidence>
<dbReference type="GO" id="GO:0043565">
    <property type="term" value="F:sequence-specific DNA binding"/>
    <property type="evidence" value="ECO:0007669"/>
    <property type="project" value="TreeGrafter"/>
</dbReference>
<dbReference type="InterPro" id="IPR001138">
    <property type="entry name" value="Zn2Cys6_DnaBD"/>
</dbReference>
<dbReference type="GO" id="GO:0006351">
    <property type="term" value="P:DNA-templated transcription"/>
    <property type="evidence" value="ECO:0007669"/>
    <property type="project" value="InterPro"/>
</dbReference>
<keyword evidence="5" id="KW-0238">DNA-binding</keyword>
<feature type="region of interest" description="Disordered" evidence="8">
    <location>
        <begin position="673"/>
        <end position="716"/>
    </location>
</feature>
<comment type="caution">
    <text evidence="10">The sequence shown here is derived from an EMBL/GenBank/DDBJ whole genome shotgun (WGS) entry which is preliminary data.</text>
</comment>
<dbReference type="Pfam" id="PF04082">
    <property type="entry name" value="Fungal_trans"/>
    <property type="match status" value="1"/>
</dbReference>
<evidence type="ECO:0000256" key="4">
    <source>
        <dbReference type="ARBA" id="ARBA00023015"/>
    </source>
</evidence>
<dbReference type="CDD" id="cd00067">
    <property type="entry name" value="GAL4"/>
    <property type="match status" value="1"/>
</dbReference>
<evidence type="ECO:0000256" key="8">
    <source>
        <dbReference type="SAM" id="MobiDB-lite"/>
    </source>
</evidence>
<evidence type="ECO:0000256" key="5">
    <source>
        <dbReference type="ARBA" id="ARBA00023125"/>
    </source>
</evidence>
<evidence type="ECO:0000256" key="6">
    <source>
        <dbReference type="ARBA" id="ARBA00023163"/>
    </source>
</evidence>
<dbReference type="SMART" id="SM00906">
    <property type="entry name" value="Fungal_trans"/>
    <property type="match status" value="1"/>
</dbReference>
<dbReference type="PROSITE" id="PS50048">
    <property type="entry name" value="ZN2_CY6_FUNGAL_2"/>
    <property type="match status" value="1"/>
</dbReference>
<sequence>MDVDILRLLPASPQCSIIKYYLAVLRAFAYDETTGVILMHLHPKQTINALPAARLSQMDSPPSSAPADRVSRFKVGTTACVRCRQKKKRCDRKLPRCRPCESAGVECYGFEPAANRQVPRGYVQSLEERVAFLESKLRDVGAPEEDLLDQQPSTATRAPGRASESGPFAYLLEAVAGTSPETASSHSHAVLSDITTRPLEAIRILEQSGVAKPEAEFSKLLLRGLLLARPSHCRGQQEQLQQPTTDFVDNLNTGPSTLPAKEVAENLTREFFLSANLGMPLLHEPTFTKKLALVYEMPHVIDLTQTHTTSISRIAVFFVLEVFSIALLTMQKQDPARIPTSVADRYHQAALSALMEAGLPEGVEGVQALLLIGQYFYFHPTLWTVWNTVGAAFRLAVELGLHLDPTPADSPDALTLDIRRRTFWVAYSMDRNISISQGLPSCLSDGAIDVKFPTGVDDHLIKPEGIETSDEKLSGSKLVSIHLFRYRQIQSEMRMVLNEKPPPPYGPVNMEQWQQRMRDRINRWFETTPRRDMLNARDETVIETFELTYHTALAYLYRPSPNNPEPSGAQLVAMTQSAIRIIQLNRKFFLEKKLTIYWQAVNNLYSAGTALMYGYVTSAQLREFIGFRSFESTLHACSSVLWGMVERFPTFQFKRDAFDVAVTAVLADLNKSSQGGGRLRDSPATARTEGTSPELQQPSWLSSDIMPHEPNVEDAPPMPMDLVDLTMLWEATEDLSGIPASTWI</sequence>
<dbReference type="PANTHER" id="PTHR47782:SF1">
    <property type="entry name" value="PYRIMIDINE PATHWAY REGULATORY PROTEIN 1"/>
    <property type="match status" value="1"/>
</dbReference>
<dbReference type="InterPro" id="IPR007219">
    <property type="entry name" value="XnlR_reg_dom"/>
</dbReference>
<dbReference type="AlphaFoldDB" id="A0AA35MFU7"/>
<organism evidence="10 11">
    <name type="scientific">Clonostachys chloroleuca</name>
    <dbReference type="NCBI Taxonomy" id="1926264"/>
    <lineage>
        <taxon>Eukaryota</taxon>
        <taxon>Fungi</taxon>
        <taxon>Dikarya</taxon>
        <taxon>Ascomycota</taxon>
        <taxon>Pezizomycotina</taxon>
        <taxon>Sordariomycetes</taxon>
        <taxon>Hypocreomycetidae</taxon>
        <taxon>Hypocreales</taxon>
        <taxon>Bionectriaceae</taxon>
        <taxon>Clonostachys</taxon>
    </lineage>
</organism>
<evidence type="ECO:0000256" key="2">
    <source>
        <dbReference type="ARBA" id="ARBA00022723"/>
    </source>
</evidence>
<dbReference type="InterPro" id="IPR036864">
    <property type="entry name" value="Zn2-C6_fun-type_DNA-bd_sf"/>
</dbReference>
<evidence type="ECO:0000259" key="9">
    <source>
        <dbReference type="PROSITE" id="PS50048"/>
    </source>
</evidence>
<dbReference type="SMART" id="SM00066">
    <property type="entry name" value="GAL4"/>
    <property type="match status" value="1"/>
</dbReference>
<evidence type="ECO:0000313" key="10">
    <source>
        <dbReference type="EMBL" id="CAI6096039.1"/>
    </source>
</evidence>
<keyword evidence="7" id="KW-0539">Nucleus</keyword>
<keyword evidence="6" id="KW-0804">Transcription</keyword>
<protein>
    <recommendedName>
        <fullName evidence="9">Zn(2)-C6 fungal-type domain-containing protein</fullName>
    </recommendedName>
</protein>
<dbReference type="CDD" id="cd12148">
    <property type="entry name" value="fungal_TF_MHR"/>
    <property type="match status" value="1"/>
</dbReference>
<keyword evidence="3" id="KW-0862">Zinc</keyword>